<dbReference type="GO" id="GO:0005840">
    <property type="term" value="C:ribosome"/>
    <property type="evidence" value="ECO:0007669"/>
    <property type="project" value="UniProtKB-KW"/>
</dbReference>
<gene>
    <name evidence="9" type="ORF">QBC35DRAFT_491769</name>
</gene>
<dbReference type="PANTHER" id="PTHR11097:SF8">
    <property type="entry name" value="EXOSOME COMPLEX COMPONENT RRP42"/>
    <property type="match status" value="1"/>
</dbReference>
<organism evidence="9 10">
    <name type="scientific">Podospora australis</name>
    <dbReference type="NCBI Taxonomy" id="1536484"/>
    <lineage>
        <taxon>Eukaryota</taxon>
        <taxon>Fungi</taxon>
        <taxon>Dikarya</taxon>
        <taxon>Ascomycota</taxon>
        <taxon>Pezizomycotina</taxon>
        <taxon>Sordariomycetes</taxon>
        <taxon>Sordariomycetidae</taxon>
        <taxon>Sordariales</taxon>
        <taxon>Podosporaceae</taxon>
        <taxon>Podospora</taxon>
    </lineage>
</organism>
<feature type="region of interest" description="Disordered" evidence="7">
    <location>
        <begin position="256"/>
        <end position="304"/>
    </location>
</feature>
<dbReference type="GO" id="GO:0035925">
    <property type="term" value="F:mRNA 3'-UTR AU-rich region binding"/>
    <property type="evidence" value="ECO:0007669"/>
    <property type="project" value="TreeGrafter"/>
</dbReference>
<reference evidence="9" key="1">
    <citation type="journal article" date="2023" name="Mol. Phylogenet. Evol.">
        <title>Genome-scale phylogeny and comparative genomics of the fungal order Sordariales.</title>
        <authorList>
            <person name="Hensen N."/>
            <person name="Bonometti L."/>
            <person name="Westerberg I."/>
            <person name="Brannstrom I.O."/>
            <person name="Guillou S."/>
            <person name="Cros-Aarteil S."/>
            <person name="Calhoun S."/>
            <person name="Haridas S."/>
            <person name="Kuo A."/>
            <person name="Mondo S."/>
            <person name="Pangilinan J."/>
            <person name="Riley R."/>
            <person name="LaButti K."/>
            <person name="Andreopoulos B."/>
            <person name="Lipzen A."/>
            <person name="Chen C."/>
            <person name="Yan M."/>
            <person name="Daum C."/>
            <person name="Ng V."/>
            <person name="Clum A."/>
            <person name="Steindorff A."/>
            <person name="Ohm R.A."/>
            <person name="Martin F."/>
            <person name="Silar P."/>
            <person name="Natvig D.O."/>
            <person name="Lalanne C."/>
            <person name="Gautier V."/>
            <person name="Ament-Velasquez S.L."/>
            <person name="Kruys A."/>
            <person name="Hutchinson M.I."/>
            <person name="Powell A.J."/>
            <person name="Barry K."/>
            <person name="Miller A.N."/>
            <person name="Grigoriev I.V."/>
            <person name="Debuchy R."/>
            <person name="Gladieux P."/>
            <person name="Hiltunen Thoren M."/>
            <person name="Johannesson H."/>
        </authorList>
    </citation>
    <scope>NUCLEOTIDE SEQUENCE</scope>
    <source>
        <strain evidence="9">PSN309</strain>
    </source>
</reference>
<dbReference type="GO" id="GO:0034476">
    <property type="term" value="P:U5 snRNA 3'-end processing"/>
    <property type="evidence" value="ECO:0007669"/>
    <property type="project" value="TreeGrafter"/>
</dbReference>
<proteinExistence type="inferred from homology"/>
<comment type="similarity">
    <text evidence="3">Belongs to the RNase PH family.</text>
</comment>
<dbReference type="GO" id="GO:0034475">
    <property type="term" value="P:U4 snRNA 3'-end processing"/>
    <property type="evidence" value="ECO:0007669"/>
    <property type="project" value="TreeGrafter"/>
</dbReference>
<evidence type="ECO:0000256" key="1">
    <source>
        <dbReference type="ARBA" id="ARBA00004496"/>
    </source>
</evidence>
<comment type="subcellular location">
    <subcellularLocation>
        <location evidence="1">Cytoplasm</location>
    </subcellularLocation>
    <subcellularLocation>
        <location evidence="2">Nucleus</location>
        <location evidence="2">Nucleolus</location>
    </subcellularLocation>
</comment>
<dbReference type="GO" id="GO:0034473">
    <property type="term" value="P:U1 snRNA 3'-end processing"/>
    <property type="evidence" value="ECO:0007669"/>
    <property type="project" value="TreeGrafter"/>
</dbReference>
<dbReference type="Pfam" id="PF01138">
    <property type="entry name" value="RNase_PH"/>
    <property type="match status" value="1"/>
</dbReference>
<dbReference type="GO" id="GO:0071038">
    <property type="term" value="P:TRAMP-dependent tRNA surveillance pathway"/>
    <property type="evidence" value="ECO:0007669"/>
    <property type="project" value="TreeGrafter"/>
</dbReference>
<keyword evidence="5" id="KW-0271">Exosome</keyword>
<evidence type="ECO:0000313" key="9">
    <source>
        <dbReference type="EMBL" id="KAK4190013.1"/>
    </source>
</evidence>
<protein>
    <recommendedName>
        <fullName evidence="6">Ribosomal RNA-processing protein 42</fullName>
    </recommendedName>
</protein>
<keyword evidence="10" id="KW-1185">Reference proteome</keyword>
<sequence>MASQQHVLLSPAELAYLHDSLSLTPPLRPDGRSPTQYRPLSAETGILPGTNGSARICFADGTEAIVGVKAEVEKTRRKWDDDTIYDENKEETREEAEGAEGSSDWVELTVEIPGFRDDDSSTVFLAAMLSEALLADGGFVRRLVINRRFHWKVYLDILLISPPLSYPLPLLSLTTHLALLSTRLPRLKSEGDEDPFFDDDWAAAPYLYPRSSNKKVLARPPVTLLVMAVGNNIIFDPAKEELAVADVALAVSVGDVSSSSSSSSSEGEEDVDMTAEEQEGRKLRLLSIRTVDPPSRLTPPGVPNATNSAYGHAQVGEGGKTKQQMPEARAAESEAVEGVWKPPRGGAKALVMAALVQKTLQRGGVADEVFDALEGVDLG</sequence>
<evidence type="ECO:0000259" key="8">
    <source>
        <dbReference type="Pfam" id="PF01138"/>
    </source>
</evidence>
<name>A0AAN7AK00_9PEZI</name>
<dbReference type="InterPro" id="IPR027408">
    <property type="entry name" value="PNPase/RNase_PH_dom_sf"/>
</dbReference>
<evidence type="ECO:0000256" key="7">
    <source>
        <dbReference type="SAM" id="MobiDB-lite"/>
    </source>
</evidence>
<dbReference type="GO" id="GO:0000467">
    <property type="term" value="P:exonucleolytic trimming to generate mature 3'-end of 5.8S rRNA from tricistronic rRNA transcript (SSU-rRNA, 5.8S rRNA, LSU-rRNA)"/>
    <property type="evidence" value="ECO:0007669"/>
    <property type="project" value="TreeGrafter"/>
</dbReference>
<feature type="compositionally biased region" description="Low complexity" evidence="7">
    <location>
        <begin position="256"/>
        <end position="265"/>
    </location>
</feature>
<evidence type="ECO:0000256" key="5">
    <source>
        <dbReference type="ARBA" id="ARBA00022835"/>
    </source>
</evidence>
<dbReference type="InterPro" id="IPR050590">
    <property type="entry name" value="Exosome_comp_Rrp42_subfam"/>
</dbReference>
<reference evidence="9" key="2">
    <citation type="submission" date="2023-05" db="EMBL/GenBank/DDBJ databases">
        <authorList>
            <consortium name="Lawrence Berkeley National Laboratory"/>
            <person name="Steindorff A."/>
            <person name="Hensen N."/>
            <person name="Bonometti L."/>
            <person name="Westerberg I."/>
            <person name="Brannstrom I.O."/>
            <person name="Guillou S."/>
            <person name="Cros-Aarteil S."/>
            <person name="Calhoun S."/>
            <person name="Haridas S."/>
            <person name="Kuo A."/>
            <person name="Mondo S."/>
            <person name="Pangilinan J."/>
            <person name="Riley R."/>
            <person name="Labutti K."/>
            <person name="Andreopoulos B."/>
            <person name="Lipzen A."/>
            <person name="Chen C."/>
            <person name="Yanf M."/>
            <person name="Daum C."/>
            <person name="Ng V."/>
            <person name="Clum A."/>
            <person name="Ohm R."/>
            <person name="Martin F."/>
            <person name="Silar P."/>
            <person name="Natvig D."/>
            <person name="Lalanne C."/>
            <person name="Gautier V."/>
            <person name="Ament-Velasquez S.L."/>
            <person name="Kruys A."/>
            <person name="Hutchinson M.I."/>
            <person name="Powell A.J."/>
            <person name="Barry K."/>
            <person name="Miller A.N."/>
            <person name="Grigoriev I.V."/>
            <person name="Debuchy R."/>
            <person name="Gladieux P."/>
            <person name="Thoren M.H."/>
            <person name="Johannesson H."/>
        </authorList>
    </citation>
    <scope>NUCLEOTIDE SEQUENCE</scope>
    <source>
        <strain evidence="9">PSN309</strain>
    </source>
</reference>
<accession>A0AAN7AK00</accession>
<dbReference type="Gene3D" id="3.30.230.70">
    <property type="entry name" value="GHMP Kinase, N-terminal domain"/>
    <property type="match status" value="1"/>
</dbReference>
<keyword evidence="9" id="KW-0687">Ribonucleoprotein</keyword>
<comment type="caution">
    <text evidence="9">The sequence shown here is derived from an EMBL/GenBank/DDBJ whole genome shotgun (WGS) entry which is preliminary data.</text>
</comment>
<dbReference type="GO" id="GO:0016075">
    <property type="term" value="P:rRNA catabolic process"/>
    <property type="evidence" value="ECO:0007669"/>
    <property type="project" value="TreeGrafter"/>
</dbReference>
<dbReference type="SUPFAM" id="SSF54211">
    <property type="entry name" value="Ribosomal protein S5 domain 2-like"/>
    <property type="match status" value="1"/>
</dbReference>
<dbReference type="EMBL" id="MU864370">
    <property type="protein sequence ID" value="KAK4190013.1"/>
    <property type="molecule type" value="Genomic_DNA"/>
</dbReference>
<dbReference type="PANTHER" id="PTHR11097">
    <property type="entry name" value="EXOSOME COMPLEX EXONUCLEASE RIBOSOMAL RNA PROCESSING PROTEIN"/>
    <property type="match status" value="1"/>
</dbReference>
<feature type="compositionally biased region" description="Acidic residues" evidence="7">
    <location>
        <begin position="266"/>
        <end position="277"/>
    </location>
</feature>
<dbReference type="InterPro" id="IPR020568">
    <property type="entry name" value="Ribosomal_Su5_D2-typ_SF"/>
</dbReference>
<keyword evidence="4" id="KW-0963">Cytoplasm</keyword>
<evidence type="ECO:0000256" key="3">
    <source>
        <dbReference type="ARBA" id="ARBA00006678"/>
    </source>
</evidence>
<dbReference type="GO" id="GO:0000177">
    <property type="term" value="C:cytoplasmic exosome (RNase complex)"/>
    <property type="evidence" value="ECO:0007669"/>
    <property type="project" value="TreeGrafter"/>
</dbReference>
<dbReference type="Proteomes" id="UP001302126">
    <property type="component" value="Unassembled WGS sequence"/>
</dbReference>
<dbReference type="GO" id="GO:0071035">
    <property type="term" value="P:nuclear polyadenylation-dependent rRNA catabolic process"/>
    <property type="evidence" value="ECO:0007669"/>
    <property type="project" value="TreeGrafter"/>
</dbReference>
<dbReference type="InterPro" id="IPR001247">
    <property type="entry name" value="ExoRNase_PH_dom1"/>
</dbReference>
<dbReference type="AlphaFoldDB" id="A0AAN7AK00"/>
<dbReference type="GO" id="GO:0005730">
    <property type="term" value="C:nucleolus"/>
    <property type="evidence" value="ECO:0007669"/>
    <property type="project" value="UniProtKB-SubCell"/>
</dbReference>
<dbReference type="GO" id="GO:0071028">
    <property type="term" value="P:nuclear mRNA surveillance"/>
    <property type="evidence" value="ECO:0007669"/>
    <property type="project" value="TreeGrafter"/>
</dbReference>
<evidence type="ECO:0000256" key="2">
    <source>
        <dbReference type="ARBA" id="ARBA00004604"/>
    </source>
</evidence>
<feature type="domain" description="Exoribonuclease phosphorolytic" evidence="8">
    <location>
        <begin position="36"/>
        <end position="185"/>
    </location>
</feature>
<evidence type="ECO:0000313" key="10">
    <source>
        <dbReference type="Proteomes" id="UP001302126"/>
    </source>
</evidence>
<dbReference type="GO" id="GO:0000176">
    <property type="term" value="C:nuclear exosome (RNase complex)"/>
    <property type="evidence" value="ECO:0007669"/>
    <property type="project" value="UniProtKB-ARBA"/>
</dbReference>
<evidence type="ECO:0000256" key="4">
    <source>
        <dbReference type="ARBA" id="ARBA00022490"/>
    </source>
</evidence>
<evidence type="ECO:0000256" key="6">
    <source>
        <dbReference type="ARBA" id="ARBA00042523"/>
    </source>
</evidence>
<keyword evidence="9" id="KW-0689">Ribosomal protein</keyword>